<evidence type="ECO:0000256" key="1">
    <source>
        <dbReference type="SAM" id="MobiDB-lite"/>
    </source>
</evidence>
<accession>A0A423SUL8</accession>
<evidence type="ECO:0000313" key="3">
    <source>
        <dbReference type="Proteomes" id="UP000283509"/>
    </source>
</evidence>
<dbReference type="STRING" id="6689.A0A423SUL8"/>
<proteinExistence type="predicted"/>
<dbReference type="AlphaFoldDB" id="A0A423SUL8"/>
<reference evidence="2 3" key="1">
    <citation type="submission" date="2018-04" db="EMBL/GenBank/DDBJ databases">
        <authorList>
            <person name="Zhang X."/>
            <person name="Yuan J."/>
            <person name="Li F."/>
            <person name="Xiang J."/>
        </authorList>
    </citation>
    <scope>NUCLEOTIDE SEQUENCE [LARGE SCALE GENOMIC DNA]</scope>
    <source>
        <tissue evidence="2">Muscle</tissue>
    </source>
</reference>
<comment type="caution">
    <text evidence="2">The sequence shown here is derived from an EMBL/GenBank/DDBJ whole genome shotgun (WGS) entry which is preliminary data.</text>
</comment>
<feature type="region of interest" description="Disordered" evidence="1">
    <location>
        <begin position="193"/>
        <end position="216"/>
    </location>
</feature>
<protein>
    <submittedName>
        <fullName evidence="2">Uncharacterized protein</fullName>
    </submittedName>
</protein>
<sequence>MICFQLLCHSSHVTSVAPVHPSVVAGCALTVELLLSFMLRVRLRVYFSSAIPALTVLRTLHHARTFCSSFYQVSGLLFPLLLPRLPPLILPTFHCQFSFFSPYVISLFSPSLACSKPFHQTSLPLYFPSSVPSLPSLPFSPPSTPSLPFCLNPSFDYSFPRPSFPPLPPLYFPLLSLSSFPAPLAILQDPPPPVPTFPSSSSPPGSPTYFPTPRPPSVSSLSPSPFFYPLFLASHPPLPLPSPRPYRFSLPPVSSPFPLPLPRCAYLPFPSPFLPPFFPFLLPASFLLLFPRLPTPFLPASSLRFLPIPFLLWSRLPTSCSFTFLPLLFLPFPLLTFLSSFSRFQTISLPFSPSFFPSLSPSLPLLFRFPPPSLPFPPSIFSPSFPLLPLPTYFPTPPHLRNSLSPSFLSFPRHPTSFPTLRPLHLSASSSSLPSRLIDLTAL</sequence>
<reference evidence="2 3" key="2">
    <citation type="submission" date="2019-01" db="EMBL/GenBank/DDBJ databases">
        <title>The decoding of complex shrimp genome reveals the adaptation for benthos swimmer, frequently molting mechanism and breeding impact on genome.</title>
        <authorList>
            <person name="Sun Y."/>
            <person name="Gao Y."/>
            <person name="Yu Y."/>
        </authorList>
    </citation>
    <scope>NUCLEOTIDE SEQUENCE [LARGE SCALE GENOMIC DNA]</scope>
    <source>
        <tissue evidence="2">Muscle</tissue>
    </source>
</reference>
<name>A0A423SUL8_PENVA</name>
<organism evidence="2 3">
    <name type="scientific">Penaeus vannamei</name>
    <name type="common">Whiteleg shrimp</name>
    <name type="synonym">Litopenaeus vannamei</name>
    <dbReference type="NCBI Taxonomy" id="6689"/>
    <lineage>
        <taxon>Eukaryota</taxon>
        <taxon>Metazoa</taxon>
        <taxon>Ecdysozoa</taxon>
        <taxon>Arthropoda</taxon>
        <taxon>Crustacea</taxon>
        <taxon>Multicrustacea</taxon>
        <taxon>Malacostraca</taxon>
        <taxon>Eumalacostraca</taxon>
        <taxon>Eucarida</taxon>
        <taxon>Decapoda</taxon>
        <taxon>Dendrobranchiata</taxon>
        <taxon>Penaeoidea</taxon>
        <taxon>Penaeidae</taxon>
        <taxon>Penaeus</taxon>
    </lineage>
</organism>
<evidence type="ECO:0000313" key="2">
    <source>
        <dbReference type="EMBL" id="ROT67878.1"/>
    </source>
</evidence>
<dbReference type="EMBL" id="QCYY01002744">
    <property type="protein sequence ID" value="ROT67878.1"/>
    <property type="molecule type" value="Genomic_DNA"/>
</dbReference>
<keyword evidence="3" id="KW-1185">Reference proteome</keyword>
<gene>
    <name evidence="2" type="ORF">C7M84_014020</name>
</gene>
<dbReference type="Proteomes" id="UP000283509">
    <property type="component" value="Unassembled WGS sequence"/>
</dbReference>
<feature type="compositionally biased region" description="Pro residues" evidence="1">
    <location>
        <begin position="204"/>
        <end position="216"/>
    </location>
</feature>